<dbReference type="PANTHER" id="PTHR11839">
    <property type="entry name" value="UDP/ADP-SUGAR PYROPHOSPHATASE"/>
    <property type="match status" value="1"/>
</dbReference>
<proteinExistence type="predicted"/>
<dbReference type="PANTHER" id="PTHR11839:SF12">
    <property type="entry name" value="ADP COMPOUNDS HYDROLASE NUDE"/>
    <property type="match status" value="1"/>
</dbReference>
<dbReference type="SUPFAM" id="SSF55811">
    <property type="entry name" value="Nudix"/>
    <property type="match status" value="1"/>
</dbReference>
<dbReference type="InterPro" id="IPR015797">
    <property type="entry name" value="NUDIX_hydrolase-like_dom_sf"/>
</dbReference>
<dbReference type="GO" id="GO:0005829">
    <property type="term" value="C:cytosol"/>
    <property type="evidence" value="ECO:0007669"/>
    <property type="project" value="TreeGrafter"/>
</dbReference>
<evidence type="ECO:0000313" key="4">
    <source>
        <dbReference type="EMBL" id="SUQ63890.1"/>
    </source>
</evidence>
<evidence type="ECO:0000313" key="5">
    <source>
        <dbReference type="Proteomes" id="UP000255177"/>
    </source>
</evidence>
<dbReference type="GO" id="GO:0006753">
    <property type="term" value="P:nucleoside phosphate metabolic process"/>
    <property type="evidence" value="ECO:0007669"/>
    <property type="project" value="TreeGrafter"/>
</dbReference>
<keyword evidence="2 4" id="KW-0378">Hydrolase</keyword>
<protein>
    <submittedName>
        <fullName evidence="4">ADP compounds hydrolase NudE</fullName>
        <ecNumber evidence="4">3.6.1.-</ecNumber>
    </submittedName>
</protein>
<dbReference type="InterPro" id="IPR000086">
    <property type="entry name" value="NUDIX_hydrolase_dom"/>
</dbReference>
<dbReference type="PROSITE" id="PS51462">
    <property type="entry name" value="NUDIX"/>
    <property type="match status" value="1"/>
</dbReference>
<reference evidence="5" key="1">
    <citation type="submission" date="2018-07" db="EMBL/GenBank/DDBJ databases">
        <authorList>
            <person name="Blom J."/>
        </authorList>
    </citation>
    <scope>NUCLEOTIDE SEQUENCE [LARGE SCALE GENOMIC DNA]</scope>
    <source>
        <strain evidence="5">CCOS 864</strain>
    </source>
</reference>
<dbReference type="InterPro" id="IPR020084">
    <property type="entry name" value="NUDIX_hydrolase_CS"/>
</dbReference>
<keyword evidence="5" id="KW-1185">Reference proteome</keyword>
<comment type="cofactor">
    <cofactor evidence="1">
        <name>Mg(2+)</name>
        <dbReference type="ChEBI" id="CHEBI:18420"/>
    </cofactor>
</comment>
<dbReference type="AlphaFoldDB" id="A0A380T2U7"/>
<sequence length="207" mass="22715">MAGRQVQRTVQASTLRHRVGLHMRNCPTILKTELLAESSHFQIEALHLQFSNGQRRIYERLRGTGYRSVMLVAMPDPEHVLMVREYAVGVEGTILGLPKGGAEADESYLQAAQRELCEEVGLRAARLTELGELTLAPGHLCHRYRVVLAQDLSPCALDGDEPEPLECIKVPLAQIPERVASGELHEARAIAALFMAMGACGSGLDPR</sequence>
<feature type="domain" description="Nudix hydrolase" evidence="3">
    <location>
        <begin position="65"/>
        <end position="192"/>
    </location>
</feature>
<evidence type="ECO:0000256" key="1">
    <source>
        <dbReference type="ARBA" id="ARBA00001946"/>
    </source>
</evidence>
<evidence type="ECO:0000259" key="3">
    <source>
        <dbReference type="PROSITE" id="PS51462"/>
    </source>
</evidence>
<dbReference type="GO" id="GO:0019144">
    <property type="term" value="F:ADP-sugar diphosphatase activity"/>
    <property type="evidence" value="ECO:0007669"/>
    <property type="project" value="TreeGrafter"/>
</dbReference>
<name>A0A380T2U7_9PSED</name>
<dbReference type="NCBIfam" id="NF008736">
    <property type="entry name" value="PRK11762.1"/>
    <property type="match status" value="1"/>
</dbReference>
<evidence type="ECO:0000256" key="2">
    <source>
        <dbReference type="ARBA" id="ARBA00022801"/>
    </source>
</evidence>
<gene>
    <name evidence="4" type="primary">nudE</name>
    <name evidence="4" type="ORF">CCOS864_03344</name>
</gene>
<dbReference type="Pfam" id="PF00293">
    <property type="entry name" value="NUDIX"/>
    <property type="match status" value="1"/>
</dbReference>
<dbReference type="EMBL" id="UIDD01000008">
    <property type="protein sequence ID" value="SUQ63890.1"/>
    <property type="molecule type" value="Genomic_DNA"/>
</dbReference>
<accession>A0A380T2U7</accession>
<dbReference type="Proteomes" id="UP000255177">
    <property type="component" value="Unassembled WGS sequence"/>
</dbReference>
<dbReference type="Gene3D" id="3.90.79.10">
    <property type="entry name" value="Nucleoside Triphosphate Pyrophosphohydrolase"/>
    <property type="match status" value="1"/>
</dbReference>
<dbReference type="EC" id="3.6.1.-" evidence="4"/>
<dbReference type="GO" id="GO:0019693">
    <property type="term" value="P:ribose phosphate metabolic process"/>
    <property type="evidence" value="ECO:0007669"/>
    <property type="project" value="TreeGrafter"/>
</dbReference>
<organism evidence="4 5">
    <name type="scientific">Pseudomonas wadenswilerensis</name>
    <dbReference type="NCBI Taxonomy" id="1785161"/>
    <lineage>
        <taxon>Bacteria</taxon>
        <taxon>Pseudomonadati</taxon>
        <taxon>Pseudomonadota</taxon>
        <taxon>Gammaproteobacteria</taxon>
        <taxon>Pseudomonadales</taxon>
        <taxon>Pseudomonadaceae</taxon>
        <taxon>Pseudomonas</taxon>
    </lineage>
</organism>
<dbReference type="PROSITE" id="PS00893">
    <property type="entry name" value="NUDIX_BOX"/>
    <property type="match status" value="1"/>
</dbReference>